<comment type="caution">
    <text evidence="2">The sequence shown here is derived from an EMBL/GenBank/DDBJ whole genome shotgun (WGS) entry which is preliminary data.</text>
</comment>
<keyword evidence="3" id="KW-1185">Reference proteome</keyword>
<accession>A0ABT8R2K7</accession>
<reference evidence="2" key="1">
    <citation type="submission" date="2023-07" db="EMBL/GenBank/DDBJ databases">
        <title>The genome sequence of Rhodocytophaga aerolata KACC 12507.</title>
        <authorList>
            <person name="Zhang X."/>
        </authorList>
    </citation>
    <scope>NUCLEOTIDE SEQUENCE</scope>
    <source>
        <strain evidence="2">KACC 12507</strain>
    </source>
</reference>
<evidence type="ECO:0000256" key="1">
    <source>
        <dbReference type="SAM" id="Coils"/>
    </source>
</evidence>
<dbReference type="Proteomes" id="UP001168528">
    <property type="component" value="Unassembled WGS sequence"/>
</dbReference>
<protein>
    <submittedName>
        <fullName evidence="2">Uncharacterized protein</fullName>
    </submittedName>
</protein>
<gene>
    <name evidence="2" type="ORF">Q0590_02085</name>
</gene>
<dbReference type="EMBL" id="JAUKPO010000001">
    <property type="protein sequence ID" value="MDO1445017.1"/>
    <property type="molecule type" value="Genomic_DNA"/>
</dbReference>
<evidence type="ECO:0000313" key="2">
    <source>
        <dbReference type="EMBL" id="MDO1445017.1"/>
    </source>
</evidence>
<name>A0ABT8R2K7_9BACT</name>
<feature type="coiled-coil region" evidence="1">
    <location>
        <begin position="39"/>
        <end position="66"/>
    </location>
</feature>
<sequence length="155" mass="17621">MNKSIDFCISISIFLIMDAKGLNKALVALVEKKNQLSSLNYADTSYDTVEEELHDLEDKLMDKYGKELEKALEEVHEEYCSDTEVLLPIAYLAQKYTNKGQNADGSSIYDVNFKEGVWVDADKFPGKEARLVILPNPARIMLMVAPDQRLEVWRA</sequence>
<evidence type="ECO:0000313" key="3">
    <source>
        <dbReference type="Proteomes" id="UP001168528"/>
    </source>
</evidence>
<organism evidence="2 3">
    <name type="scientific">Rhodocytophaga aerolata</name>
    <dbReference type="NCBI Taxonomy" id="455078"/>
    <lineage>
        <taxon>Bacteria</taxon>
        <taxon>Pseudomonadati</taxon>
        <taxon>Bacteroidota</taxon>
        <taxon>Cytophagia</taxon>
        <taxon>Cytophagales</taxon>
        <taxon>Rhodocytophagaceae</taxon>
        <taxon>Rhodocytophaga</taxon>
    </lineage>
</organism>
<proteinExistence type="predicted"/>
<keyword evidence="1" id="KW-0175">Coiled coil</keyword>